<keyword evidence="1" id="KW-1133">Transmembrane helix</keyword>
<sequence length="44" mass="5155">MASCTIPLWKILCAIVAYLYYHILYVAQDQFAFPRVIFVISPYI</sequence>
<proteinExistence type="predicted"/>
<name>A0A0A9DLA7_ARUDO</name>
<keyword evidence="1" id="KW-0472">Membrane</keyword>
<feature type="transmembrane region" description="Helical" evidence="1">
    <location>
        <begin position="6"/>
        <end position="27"/>
    </location>
</feature>
<keyword evidence="1" id="KW-0812">Transmembrane</keyword>
<organism evidence="2">
    <name type="scientific">Arundo donax</name>
    <name type="common">Giant reed</name>
    <name type="synonym">Donax arundinaceus</name>
    <dbReference type="NCBI Taxonomy" id="35708"/>
    <lineage>
        <taxon>Eukaryota</taxon>
        <taxon>Viridiplantae</taxon>
        <taxon>Streptophyta</taxon>
        <taxon>Embryophyta</taxon>
        <taxon>Tracheophyta</taxon>
        <taxon>Spermatophyta</taxon>
        <taxon>Magnoliopsida</taxon>
        <taxon>Liliopsida</taxon>
        <taxon>Poales</taxon>
        <taxon>Poaceae</taxon>
        <taxon>PACMAD clade</taxon>
        <taxon>Arundinoideae</taxon>
        <taxon>Arundineae</taxon>
        <taxon>Arundo</taxon>
    </lineage>
</organism>
<evidence type="ECO:0000313" key="2">
    <source>
        <dbReference type="EMBL" id="JAD87458.1"/>
    </source>
</evidence>
<dbReference type="AlphaFoldDB" id="A0A0A9DLA7"/>
<protein>
    <submittedName>
        <fullName evidence="2">Uncharacterized protein</fullName>
    </submittedName>
</protein>
<dbReference type="EMBL" id="GBRH01210437">
    <property type="protein sequence ID" value="JAD87458.1"/>
    <property type="molecule type" value="Transcribed_RNA"/>
</dbReference>
<evidence type="ECO:0000256" key="1">
    <source>
        <dbReference type="SAM" id="Phobius"/>
    </source>
</evidence>
<reference evidence="2" key="1">
    <citation type="submission" date="2014-09" db="EMBL/GenBank/DDBJ databases">
        <authorList>
            <person name="Magalhaes I.L.F."/>
            <person name="Oliveira U."/>
            <person name="Santos F.R."/>
            <person name="Vidigal T.H.D.A."/>
            <person name="Brescovit A.D."/>
            <person name="Santos A.J."/>
        </authorList>
    </citation>
    <scope>NUCLEOTIDE SEQUENCE</scope>
    <source>
        <tissue evidence="2">Shoot tissue taken approximately 20 cm above the soil surface</tissue>
    </source>
</reference>
<reference evidence="2" key="2">
    <citation type="journal article" date="2015" name="Data Brief">
        <title>Shoot transcriptome of the giant reed, Arundo donax.</title>
        <authorList>
            <person name="Barrero R.A."/>
            <person name="Guerrero F.D."/>
            <person name="Moolhuijzen P."/>
            <person name="Goolsby J.A."/>
            <person name="Tidwell J."/>
            <person name="Bellgard S.E."/>
            <person name="Bellgard M.I."/>
        </authorList>
    </citation>
    <scope>NUCLEOTIDE SEQUENCE</scope>
    <source>
        <tissue evidence="2">Shoot tissue taken approximately 20 cm above the soil surface</tissue>
    </source>
</reference>
<accession>A0A0A9DLA7</accession>